<dbReference type="Gene3D" id="1.10.10.10">
    <property type="entry name" value="Winged helix-like DNA-binding domain superfamily/Winged helix DNA-binding domain"/>
    <property type="match status" value="1"/>
</dbReference>
<dbReference type="GO" id="GO:0000976">
    <property type="term" value="F:transcription cis-regulatory region binding"/>
    <property type="evidence" value="ECO:0007669"/>
    <property type="project" value="TreeGrafter"/>
</dbReference>
<dbReference type="InterPro" id="IPR002481">
    <property type="entry name" value="FUR"/>
</dbReference>
<keyword evidence="6" id="KW-0804">Transcription</keyword>
<dbReference type="Gene3D" id="3.30.1490.190">
    <property type="match status" value="1"/>
</dbReference>
<dbReference type="InterPro" id="IPR036388">
    <property type="entry name" value="WH-like_DNA-bd_sf"/>
</dbReference>
<accession>A0A380TFR8</accession>
<dbReference type="PANTHER" id="PTHR33202:SF6">
    <property type="entry name" value="ZINC UPTAKE REGULATION PROTEIN"/>
    <property type="match status" value="1"/>
</dbReference>
<dbReference type="InterPro" id="IPR043135">
    <property type="entry name" value="Fur_C"/>
</dbReference>
<dbReference type="InterPro" id="IPR036390">
    <property type="entry name" value="WH_DNA-bd_sf"/>
</dbReference>
<dbReference type="GO" id="GO:1900376">
    <property type="term" value="P:regulation of secondary metabolite biosynthetic process"/>
    <property type="evidence" value="ECO:0007669"/>
    <property type="project" value="TreeGrafter"/>
</dbReference>
<gene>
    <name evidence="7" type="ORF">DF3PB_4040002</name>
</gene>
<dbReference type="GO" id="GO:0008270">
    <property type="term" value="F:zinc ion binding"/>
    <property type="evidence" value="ECO:0007669"/>
    <property type="project" value="TreeGrafter"/>
</dbReference>
<sequence>MLQTTAPEPCTDPACRGGHAPGERLALADSLCAGRGAQMTALRRQTLELLWEHGRPAGAYELMEALRRRNARPVAPPTVYRAIDFLIGQGLVAKIASRNAYVPRIHPERGQTSLFLVCSCCGRSHELEDRRVERLLVEDATAIGFRISRPVIELEGVCLHCSEAGGVA</sequence>
<dbReference type="GO" id="GO:0005829">
    <property type="term" value="C:cytosol"/>
    <property type="evidence" value="ECO:0007669"/>
    <property type="project" value="TreeGrafter"/>
</dbReference>
<dbReference type="PANTHER" id="PTHR33202">
    <property type="entry name" value="ZINC UPTAKE REGULATION PROTEIN"/>
    <property type="match status" value="1"/>
</dbReference>
<keyword evidence="2" id="KW-0678">Repressor</keyword>
<evidence type="ECO:0000256" key="3">
    <source>
        <dbReference type="ARBA" id="ARBA00022833"/>
    </source>
</evidence>
<dbReference type="GO" id="GO:0045892">
    <property type="term" value="P:negative regulation of DNA-templated transcription"/>
    <property type="evidence" value="ECO:0007669"/>
    <property type="project" value="TreeGrafter"/>
</dbReference>
<evidence type="ECO:0000256" key="4">
    <source>
        <dbReference type="ARBA" id="ARBA00023015"/>
    </source>
</evidence>
<name>A0A380TFR8_9ZZZZ</name>
<evidence type="ECO:0000256" key="5">
    <source>
        <dbReference type="ARBA" id="ARBA00023125"/>
    </source>
</evidence>
<dbReference type="EMBL" id="UIDG01000340">
    <property type="protein sequence ID" value="SUS07280.1"/>
    <property type="molecule type" value="Genomic_DNA"/>
</dbReference>
<dbReference type="AlphaFoldDB" id="A0A380TFR8"/>
<keyword evidence="5" id="KW-0238">DNA-binding</keyword>
<dbReference type="SUPFAM" id="SSF46785">
    <property type="entry name" value="Winged helix' DNA-binding domain"/>
    <property type="match status" value="1"/>
</dbReference>
<organism evidence="7">
    <name type="scientific">metagenome</name>
    <dbReference type="NCBI Taxonomy" id="256318"/>
    <lineage>
        <taxon>unclassified sequences</taxon>
        <taxon>metagenomes</taxon>
    </lineage>
</organism>
<proteinExistence type="inferred from homology"/>
<evidence type="ECO:0000256" key="2">
    <source>
        <dbReference type="ARBA" id="ARBA00022491"/>
    </source>
</evidence>
<keyword evidence="3" id="KW-0862">Zinc</keyword>
<evidence type="ECO:0000256" key="1">
    <source>
        <dbReference type="ARBA" id="ARBA00007957"/>
    </source>
</evidence>
<protein>
    <submittedName>
        <fullName evidence="7">Fur family transcriptional regulator</fullName>
    </submittedName>
</protein>
<evidence type="ECO:0000256" key="6">
    <source>
        <dbReference type="ARBA" id="ARBA00023163"/>
    </source>
</evidence>
<evidence type="ECO:0000313" key="7">
    <source>
        <dbReference type="EMBL" id="SUS07280.1"/>
    </source>
</evidence>
<keyword evidence="4" id="KW-0805">Transcription regulation</keyword>
<dbReference type="GO" id="GO:0003700">
    <property type="term" value="F:DNA-binding transcription factor activity"/>
    <property type="evidence" value="ECO:0007669"/>
    <property type="project" value="InterPro"/>
</dbReference>
<reference evidence="7" key="1">
    <citation type="submission" date="2018-07" db="EMBL/GenBank/DDBJ databases">
        <authorList>
            <person name="Quirk P.G."/>
            <person name="Krulwich T.A."/>
        </authorList>
    </citation>
    <scope>NUCLEOTIDE SEQUENCE</scope>
</reference>
<comment type="similarity">
    <text evidence="1">Belongs to the Fur family.</text>
</comment>
<dbReference type="Pfam" id="PF01475">
    <property type="entry name" value="FUR"/>
    <property type="match status" value="1"/>
</dbReference>